<dbReference type="Pfam" id="PF04014">
    <property type="entry name" value="MazE_antitoxin"/>
    <property type="match status" value="1"/>
</dbReference>
<sequence>MSLATITSKGQVTIPKDIRQSLHLNAGDKIEMLATKNGEAIIRPISKTVDEVFGLLKRPGQKPVSVEEMNEAIGQHLRNHWR</sequence>
<dbReference type="PROSITE" id="PS51740">
    <property type="entry name" value="SPOVT_ABRB"/>
    <property type="match status" value="1"/>
</dbReference>
<proteinExistence type="predicted"/>
<dbReference type="AlphaFoldDB" id="A0A853F2H0"/>
<dbReference type="SMART" id="SM00966">
    <property type="entry name" value="SpoVT_AbrB"/>
    <property type="match status" value="1"/>
</dbReference>
<dbReference type="InterPro" id="IPR007159">
    <property type="entry name" value="SpoVT-AbrB_dom"/>
</dbReference>
<evidence type="ECO:0000313" key="3">
    <source>
        <dbReference type="EMBL" id="NYT27718.1"/>
    </source>
</evidence>
<evidence type="ECO:0000259" key="2">
    <source>
        <dbReference type="PROSITE" id="PS51740"/>
    </source>
</evidence>
<evidence type="ECO:0000256" key="1">
    <source>
        <dbReference type="PROSITE-ProRule" id="PRU01076"/>
    </source>
</evidence>
<keyword evidence="1 3" id="KW-0238">DNA-binding</keyword>
<protein>
    <submittedName>
        <fullName evidence="3">AbrB/MazE/SpoVT family DNA-binding domain-containing protein</fullName>
    </submittedName>
</protein>
<dbReference type="NCBIfam" id="TIGR01439">
    <property type="entry name" value="lp_hng_hel_AbrB"/>
    <property type="match status" value="1"/>
</dbReference>
<evidence type="ECO:0000313" key="4">
    <source>
        <dbReference type="Proteomes" id="UP000568751"/>
    </source>
</evidence>
<dbReference type="Gene3D" id="2.10.260.10">
    <property type="match status" value="1"/>
</dbReference>
<dbReference type="SUPFAM" id="SSF89447">
    <property type="entry name" value="AbrB/MazE/MraZ-like"/>
    <property type="match status" value="1"/>
</dbReference>
<reference evidence="3 4" key="1">
    <citation type="submission" date="2020-05" db="EMBL/GenBank/DDBJ databases">
        <title>Horizontal transmission and recombination maintain forever young bacterial symbiont genomes.</title>
        <authorList>
            <person name="Russell S.L."/>
            <person name="Pepper-Tunick E."/>
            <person name="Svedberg J."/>
            <person name="Byrne A."/>
            <person name="Ruelas Castillo J."/>
            <person name="Vollmers C."/>
            <person name="Beinart R.A."/>
            <person name="Corbett-Detig R."/>
        </authorList>
    </citation>
    <scope>NUCLEOTIDE SEQUENCE [LARGE SCALE GENOMIC DNA]</scope>
    <source>
        <strain evidence="3">455</strain>
    </source>
</reference>
<dbReference type="GO" id="GO:0003677">
    <property type="term" value="F:DNA binding"/>
    <property type="evidence" value="ECO:0007669"/>
    <property type="project" value="UniProtKB-UniRule"/>
</dbReference>
<comment type="caution">
    <text evidence="3">The sequence shown here is derived from an EMBL/GenBank/DDBJ whole genome shotgun (WGS) entry which is preliminary data.</text>
</comment>
<accession>A0A853F2H0</accession>
<dbReference type="EMBL" id="JACCHT010000001">
    <property type="protein sequence ID" value="NYT27718.1"/>
    <property type="molecule type" value="Genomic_DNA"/>
</dbReference>
<organism evidence="3 4">
    <name type="scientific">Candidatus Thiodubiliella endoseptemdiera</name>
    <dbReference type="NCBI Taxonomy" id="2738886"/>
    <lineage>
        <taxon>Bacteria</taxon>
        <taxon>Pseudomonadati</taxon>
        <taxon>Pseudomonadota</taxon>
        <taxon>Gammaproteobacteria</taxon>
        <taxon>Candidatus Pseudothioglobaceae</taxon>
        <taxon>Candidatus Thiodubiliella</taxon>
    </lineage>
</organism>
<dbReference type="InterPro" id="IPR037914">
    <property type="entry name" value="SpoVT-AbrB_sf"/>
</dbReference>
<name>A0A853F2H0_9GAMM</name>
<gene>
    <name evidence="3" type="ORF">H0A76_07345</name>
</gene>
<feature type="domain" description="SpoVT-AbrB" evidence="2">
    <location>
        <begin position="1"/>
        <end position="47"/>
    </location>
</feature>
<dbReference type="Proteomes" id="UP000568751">
    <property type="component" value="Unassembled WGS sequence"/>
</dbReference>